<evidence type="ECO:0000313" key="3">
    <source>
        <dbReference type="EMBL" id="RKT53059.1"/>
    </source>
</evidence>
<comment type="caution">
    <text evidence="3">The sequence shown here is derived from an EMBL/GenBank/DDBJ whole genome shotgun (WGS) entry which is preliminary data.</text>
</comment>
<dbReference type="PANTHER" id="PTHR40758:SF1">
    <property type="entry name" value="CONSERVED PROTEIN"/>
    <property type="match status" value="1"/>
</dbReference>
<evidence type="ECO:0000313" key="4">
    <source>
        <dbReference type="Proteomes" id="UP000282084"/>
    </source>
</evidence>
<dbReference type="RefSeq" id="WP_170211689.1">
    <property type="nucleotide sequence ID" value="NZ_RBXO01000001.1"/>
</dbReference>
<dbReference type="InterPro" id="IPR010872">
    <property type="entry name" value="MDMPI_C-term_domain"/>
</dbReference>
<evidence type="ECO:0000259" key="2">
    <source>
        <dbReference type="Pfam" id="PF11716"/>
    </source>
</evidence>
<feature type="domain" description="Mycothiol-dependent maleylpyruvate isomerase metal-binding" evidence="2">
    <location>
        <begin position="11"/>
        <end position="127"/>
    </location>
</feature>
<dbReference type="PANTHER" id="PTHR40758">
    <property type="entry name" value="CONSERVED PROTEIN"/>
    <property type="match status" value="1"/>
</dbReference>
<dbReference type="AlphaFoldDB" id="A0A495VUN0"/>
<protein>
    <submittedName>
        <fullName evidence="3">Uncharacterized protein (TIGR03083 family)</fullName>
    </submittedName>
</protein>
<dbReference type="Proteomes" id="UP000282084">
    <property type="component" value="Unassembled WGS sequence"/>
</dbReference>
<reference evidence="3 4" key="1">
    <citation type="submission" date="2018-10" db="EMBL/GenBank/DDBJ databases">
        <title>Sequencing the genomes of 1000 actinobacteria strains.</title>
        <authorList>
            <person name="Klenk H.-P."/>
        </authorList>
    </citation>
    <scope>NUCLEOTIDE SEQUENCE [LARGE SCALE GENOMIC DNA]</scope>
    <source>
        <strain evidence="3 4">DSM 43800</strain>
    </source>
</reference>
<gene>
    <name evidence="3" type="ORF">C8E97_1606</name>
</gene>
<sequence length="239" mass="25291">MDAHALGSALRAEAVALAAAADLVPGERPVPGCPGLTVTGLVRHVGSVHRLVTRWVTRGSRPTEWPRDPNGADPVDWYRVGAASLIAVLNPARAAEPAATWCPWDRTVGFWLRRMAHETAVHRVDAQAASGLAAPLAPGLAADGIDEVLRLWLGCHLPPAAHADGRAITLRVPGREWTVALHEQVVDFCPDADPAAVVTGSASAVDLWLWGRVPDTELSIEGDLAVARRLRTAVARATG</sequence>
<dbReference type="EMBL" id="RBXO01000001">
    <property type="protein sequence ID" value="RKT53059.1"/>
    <property type="molecule type" value="Genomic_DNA"/>
</dbReference>
<organism evidence="3 4">
    <name type="scientific">Saccharothrix australiensis</name>
    <dbReference type="NCBI Taxonomy" id="2072"/>
    <lineage>
        <taxon>Bacteria</taxon>
        <taxon>Bacillati</taxon>
        <taxon>Actinomycetota</taxon>
        <taxon>Actinomycetes</taxon>
        <taxon>Pseudonocardiales</taxon>
        <taxon>Pseudonocardiaceae</taxon>
        <taxon>Saccharothrix</taxon>
    </lineage>
</organism>
<evidence type="ECO:0000259" key="1">
    <source>
        <dbReference type="Pfam" id="PF07398"/>
    </source>
</evidence>
<dbReference type="Pfam" id="PF07398">
    <property type="entry name" value="MDMPI_C"/>
    <property type="match status" value="1"/>
</dbReference>
<dbReference type="InterPro" id="IPR024344">
    <property type="entry name" value="MDMPI_metal-binding"/>
</dbReference>
<proteinExistence type="predicted"/>
<dbReference type="NCBIfam" id="TIGR03083">
    <property type="entry name" value="maleylpyruvate isomerase family mycothiol-dependent enzyme"/>
    <property type="match status" value="1"/>
</dbReference>
<feature type="domain" description="MDMPI C-terminal" evidence="1">
    <location>
        <begin position="140"/>
        <end position="228"/>
    </location>
</feature>
<dbReference type="SUPFAM" id="SSF109854">
    <property type="entry name" value="DinB/YfiT-like putative metalloenzymes"/>
    <property type="match status" value="1"/>
</dbReference>
<name>A0A495VUN0_9PSEU</name>
<dbReference type="GO" id="GO:0046872">
    <property type="term" value="F:metal ion binding"/>
    <property type="evidence" value="ECO:0007669"/>
    <property type="project" value="InterPro"/>
</dbReference>
<dbReference type="InterPro" id="IPR017517">
    <property type="entry name" value="Maleyloyr_isom"/>
</dbReference>
<keyword evidence="4" id="KW-1185">Reference proteome</keyword>
<dbReference type="GO" id="GO:0005886">
    <property type="term" value="C:plasma membrane"/>
    <property type="evidence" value="ECO:0007669"/>
    <property type="project" value="TreeGrafter"/>
</dbReference>
<dbReference type="InterPro" id="IPR034660">
    <property type="entry name" value="DinB/YfiT-like"/>
</dbReference>
<dbReference type="Pfam" id="PF11716">
    <property type="entry name" value="MDMPI_N"/>
    <property type="match status" value="1"/>
</dbReference>
<accession>A0A495VUN0</accession>